<name>A0A2S2QJE4_9HEMI</name>
<dbReference type="Proteomes" id="UP000694846">
    <property type="component" value="Unplaced"/>
</dbReference>
<dbReference type="AlphaFoldDB" id="A0A2S2QJE4"/>
<reference evidence="1" key="1">
    <citation type="submission" date="2018-04" db="EMBL/GenBank/DDBJ databases">
        <title>Transcriptome assembly of Sipha flava.</title>
        <authorList>
            <person name="Scully E.D."/>
            <person name="Geib S.M."/>
            <person name="Palmer N.A."/>
            <person name="Koch K."/>
            <person name="Bradshaw J."/>
            <person name="Heng-Moss T."/>
            <person name="Sarath G."/>
        </authorList>
    </citation>
    <scope>NUCLEOTIDE SEQUENCE</scope>
</reference>
<dbReference type="RefSeq" id="XP_025405754.1">
    <property type="nucleotide sequence ID" value="XM_025549969.1"/>
</dbReference>
<evidence type="ECO:0000313" key="1">
    <source>
        <dbReference type="EMBL" id="MBY77857.1"/>
    </source>
</evidence>
<accession>A0A2S2QJE4</accession>
<organism evidence="1">
    <name type="scientific">Sipha flava</name>
    <name type="common">yellow sugarcane aphid</name>
    <dbReference type="NCBI Taxonomy" id="143950"/>
    <lineage>
        <taxon>Eukaryota</taxon>
        <taxon>Metazoa</taxon>
        <taxon>Ecdysozoa</taxon>
        <taxon>Arthropoda</taxon>
        <taxon>Hexapoda</taxon>
        <taxon>Insecta</taxon>
        <taxon>Pterygota</taxon>
        <taxon>Neoptera</taxon>
        <taxon>Paraneoptera</taxon>
        <taxon>Hemiptera</taxon>
        <taxon>Sternorrhyncha</taxon>
        <taxon>Aphidomorpha</taxon>
        <taxon>Aphidoidea</taxon>
        <taxon>Aphididae</taxon>
        <taxon>Sipha</taxon>
    </lineage>
</organism>
<proteinExistence type="predicted"/>
<gene>
    <name evidence="3" type="primary">LOC112680001</name>
    <name evidence="1" type="ORF">g.39683</name>
</gene>
<reference evidence="3" key="2">
    <citation type="submission" date="2025-04" db="UniProtKB">
        <authorList>
            <consortium name="RefSeq"/>
        </authorList>
    </citation>
    <scope>IDENTIFICATION</scope>
    <source>
        <tissue evidence="3">Whole body</tissue>
    </source>
</reference>
<dbReference type="EMBL" id="GGMS01008654">
    <property type="protein sequence ID" value="MBY77857.1"/>
    <property type="molecule type" value="Transcribed_RNA"/>
</dbReference>
<dbReference type="OrthoDB" id="429991at2759"/>
<evidence type="ECO:0000313" key="2">
    <source>
        <dbReference type="Proteomes" id="UP000694846"/>
    </source>
</evidence>
<dbReference type="GeneID" id="112680001"/>
<dbReference type="InterPro" id="IPR010736">
    <property type="entry name" value="SHIPPO-rpt"/>
</dbReference>
<dbReference type="Pfam" id="PF07004">
    <property type="entry name" value="SHIPPO-rpt"/>
    <property type="match status" value="2"/>
</dbReference>
<protein>
    <submittedName>
        <fullName evidence="3">Outer dense fiber protein 3B-like</fullName>
    </submittedName>
</protein>
<sequence>MKKYCSTKMDPKAFEFGRDATGPGPAAYGIKTTVGWQNRMPNIAKGPAYTFKQVLKVDDATESPGPKYNLERLTCHGKQAVPKFYMGLNLPEIPDEASPGPAAYMVQNMRSRAKPKILLPLPRLDSVSRCEPRFHRFSVYIYRIDNENYKRVVTKWLNTSCKRIILCSGCTSQHCVFSM</sequence>
<evidence type="ECO:0000313" key="3">
    <source>
        <dbReference type="RefSeq" id="XP_025405754.1"/>
    </source>
</evidence>
<keyword evidence="2" id="KW-1185">Reference proteome</keyword>